<evidence type="ECO:0000313" key="2">
    <source>
        <dbReference type="Proteomes" id="UP000092460"/>
    </source>
</evidence>
<dbReference type="EnsemblMetazoa" id="GPPI011428-RA">
    <property type="protein sequence ID" value="GPPI011428-PA"/>
    <property type="gene ID" value="GPPI011428"/>
</dbReference>
<name>A0A1B0AWU0_9MUSC</name>
<evidence type="ECO:0000313" key="1">
    <source>
        <dbReference type="EnsemblMetazoa" id="GPPI048601-PA"/>
    </source>
</evidence>
<dbReference type="EMBL" id="JXJN01004952">
    <property type="status" value="NOT_ANNOTATED_CDS"/>
    <property type="molecule type" value="Genomic_DNA"/>
</dbReference>
<dbReference type="Proteomes" id="UP000092460">
    <property type="component" value="Unassembled WGS sequence"/>
</dbReference>
<dbReference type="VEuPathDB" id="VectorBase:GPPI011428"/>
<dbReference type="EMBL" id="JXJN01025270">
    <property type="status" value="NOT_ANNOTATED_CDS"/>
    <property type="molecule type" value="Genomic_DNA"/>
</dbReference>
<reference evidence="1" key="2">
    <citation type="submission" date="2020-05" db="UniProtKB">
        <authorList>
            <consortium name="EnsemblMetazoa"/>
        </authorList>
    </citation>
    <scope>IDENTIFICATION</scope>
    <source>
        <strain evidence="1">IAEA</strain>
    </source>
</reference>
<dbReference type="AlphaFoldDB" id="A0A1B0AWU0"/>
<keyword evidence="2" id="KW-1185">Reference proteome</keyword>
<reference evidence="2" key="1">
    <citation type="submission" date="2015-01" db="EMBL/GenBank/DDBJ databases">
        <authorList>
            <person name="Aksoy S."/>
            <person name="Warren W."/>
            <person name="Wilson R.K."/>
        </authorList>
    </citation>
    <scope>NUCLEOTIDE SEQUENCE [LARGE SCALE GENOMIC DNA]</scope>
    <source>
        <strain evidence="2">IAEA</strain>
    </source>
</reference>
<accession>A0A1B0AWU0</accession>
<dbReference type="VEuPathDB" id="VectorBase:GPPI048601"/>
<dbReference type="EnsemblMetazoa" id="GPPI048601-RA">
    <property type="protein sequence ID" value="GPPI048601-PA"/>
    <property type="gene ID" value="GPPI048601"/>
</dbReference>
<protein>
    <submittedName>
        <fullName evidence="1">Uncharacterized protein</fullName>
    </submittedName>
</protein>
<proteinExistence type="predicted"/>
<sequence length="123" mass="14394">MFCYECRDAAESRCIESMYRACVNSKDSQQFLQFQKPEFNISLHRLIAYITRVLYFESVMRAYFGRYALLANKRNYSNVENKHKFLATFSLTFSSDKNVAFGLCRTATILAVNPVKLEFKPEK</sequence>
<organism evidence="1 2">
    <name type="scientific">Glossina palpalis gambiensis</name>
    <dbReference type="NCBI Taxonomy" id="67801"/>
    <lineage>
        <taxon>Eukaryota</taxon>
        <taxon>Metazoa</taxon>
        <taxon>Ecdysozoa</taxon>
        <taxon>Arthropoda</taxon>
        <taxon>Hexapoda</taxon>
        <taxon>Insecta</taxon>
        <taxon>Pterygota</taxon>
        <taxon>Neoptera</taxon>
        <taxon>Endopterygota</taxon>
        <taxon>Diptera</taxon>
        <taxon>Brachycera</taxon>
        <taxon>Muscomorpha</taxon>
        <taxon>Hippoboscoidea</taxon>
        <taxon>Glossinidae</taxon>
        <taxon>Glossina</taxon>
    </lineage>
</organism>